<dbReference type="GeneID" id="6753080"/>
<dbReference type="RefSeq" id="XP_002111867.1">
    <property type="nucleotide sequence ID" value="XM_002111831.1"/>
</dbReference>
<keyword evidence="2" id="KW-1185">Reference proteome</keyword>
<proteinExistence type="predicted"/>
<dbReference type="HOGENOM" id="CLU_1385808_0_0_1"/>
<gene>
    <name evidence="1" type="ORF">TRIADDRAFT_55326</name>
</gene>
<dbReference type="InParanoid" id="B3RUK7"/>
<evidence type="ECO:0000313" key="1">
    <source>
        <dbReference type="EMBL" id="EDV25834.1"/>
    </source>
</evidence>
<name>B3RUK7_TRIAD</name>
<accession>B3RUK7</accession>
<dbReference type="KEGG" id="tad:TRIADDRAFT_55326"/>
<organism evidence="1 2">
    <name type="scientific">Trichoplax adhaerens</name>
    <name type="common">Trichoplax reptans</name>
    <dbReference type="NCBI Taxonomy" id="10228"/>
    <lineage>
        <taxon>Eukaryota</taxon>
        <taxon>Metazoa</taxon>
        <taxon>Placozoa</taxon>
        <taxon>Uniplacotomia</taxon>
        <taxon>Trichoplacea</taxon>
        <taxon>Trichoplacidae</taxon>
        <taxon>Trichoplax</taxon>
    </lineage>
</organism>
<dbReference type="CTD" id="6753080"/>
<dbReference type="AlphaFoldDB" id="B3RUK7"/>
<dbReference type="Proteomes" id="UP000009022">
    <property type="component" value="Unassembled WGS sequence"/>
</dbReference>
<reference evidence="1 2" key="1">
    <citation type="journal article" date="2008" name="Nature">
        <title>The Trichoplax genome and the nature of placozoans.</title>
        <authorList>
            <person name="Srivastava M."/>
            <person name="Begovic E."/>
            <person name="Chapman J."/>
            <person name="Putnam N.H."/>
            <person name="Hellsten U."/>
            <person name="Kawashima T."/>
            <person name="Kuo A."/>
            <person name="Mitros T."/>
            <person name="Salamov A."/>
            <person name="Carpenter M.L."/>
            <person name="Signorovitch A.Y."/>
            <person name="Moreno M.A."/>
            <person name="Kamm K."/>
            <person name="Grimwood J."/>
            <person name="Schmutz J."/>
            <person name="Shapiro H."/>
            <person name="Grigoriev I.V."/>
            <person name="Buss L.W."/>
            <person name="Schierwater B."/>
            <person name="Dellaporta S.L."/>
            <person name="Rokhsar D.S."/>
        </authorList>
    </citation>
    <scope>NUCLEOTIDE SEQUENCE [LARGE SCALE GENOMIC DNA]</scope>
    <source>
        <strain evidence="1 2">Grell-BS-1999</strain>
    </source>
</reference>
<dbReference type="EMBL" id="DS985244">
    <property type="protein sequence ID" value="EDV25834.1"/>
    <property type="molecule type" value="Genomic_DNA"/>
</dbReference>
<sequence length="197" mass="21689">MAAPVSRREVDRGIRHQLEFLYSKMTNNKCRDSHFGQRTVVFPFPLQQGYSGLGIAPGFPNSGKIFGYPGSHVDVLMSIQIGYPGSHVDLDGTKPGTRSSISLLTFGVPFQIMSSLFDDSATPQEESEEFSHTPLHVIPFCQITIDGIGEGEIRTVMLQKLCRRYAAEILQSKLFVVGHSTPSTHKSCDLGILKAEC</sequence>
<evidence type="ECO:0000313" key="2">
    <source>
        <dbReference type="Proteomes" id="UP000009022"/>
    </source>
</evidence>
<protein>
    <submittedName>
        <fullName evidence="1">Uncharacterized protein</fullName>
    </submittedName>
</protein>